<sequence>KDTGLNVWNVSNPIPINTSNFVFFISKYHLVV</sequence>
<name>X0Z724_9ZZZZ</name>
<dbReference type="AlphaFoldDB" id="X0Z724"/>
<protein>
    <submittedName>
        <fullName evidence="1">Uncharacterized protein</fullName>
    </submittedName>
</protein>
<proteinExistence type="predicted"/>
<comment type="caution">
    <text evidence="1">The sequence shown here is derived from an EMBL/GenBank/DDBJ whole genome shotgun (WGS) entry which is preliminary data.</text>
</comment>
<evidence type="ECO:0000313" key="1">
    <source>
        <dbReference type="EMBL" id="GAG65175.1"/>
    </source>
</evidence>
<feature type="non-terminal residue" evidence="1">
    <location>
        <position position="1"/>
    </location>
</feature>
<dbReference type="EMBL" id="BART01007883">
    <property type="protein sequence ID" value="GAG65175.1"/>
    <property type="molecule type" value="Genomic_DNA"/>
</dbReference>
<gene>
    <name evidence="1" type="ORF">S01H4_17851</name>
</gene>
<accession>X0Z724</accession>
<organism evidence="1">
    <name type="scientific">marine sediment metagenome</name>
    <dbReference type="NCBI Taxonomy" id="412755"/>
    <lineage>
        <taxon>unclassified sequences</taxon>
        <taxon>metagenomes</taxon>
        <taxon>ecological metagenomes</taxon>
    </lineage>
</organism>
<reference evidence="1" key="1">
    <citation type="journal article" date="2014" name="Front. Microbiol.">
        <title>High frequency of phylogenetically diverse reductive dehalogenase-homologous genes in deep subseafloor sedimentary metagenomes.</title>
        <authorList>
            <person name="Kawai M."/>
            <person name="Futagami T."/>
            <person name="Toyoda A."/>
            <person name="Takaki Y."/>
            <person name="Nishi S."/>
            <person name="Hori S."/>
            <person name="Arai W."/>
            <person name="Tsubouchi T."/>
            <person name="Morono Y."/>
            <person name="Uchiyama I."/>
            <person name="Ito T."/>
            <person name="Fujiyama A."/>
            <person name="Inagaki F."/>
            <person name="Takami H."/>
        </authorList>
    </citation>
    <scope>NUCLEOTIDE SEQUENCE</scope>
    <source>
        <strain evidence="1">Expedition CK06-06</strain>
    </source>
</reference>